<dbReference type="GO" id="GO:0005524">
    <property type="term" value="F:ATP binding"/>
    <property type="evidence" value="ECO:0007669"/>
    <property type="project" value="UniProtKB-KW"/>
</dbReference>
<gene>
    <name evidence="20" type="primary">recQ</name>
    <name evidence="20" type="ORF">FZD51_24935</name>
</gene>
<dbReference type="InterPro" id="IPR011545">
    <property type="entry name" value="DEAD/DEAH_box_helicase_dom"/>
</dbReference>
<dbReference type="InterPro" id="IPR036388">
    <property type="entry name" value="WH-like_DNA-bd_sf"/>
</dbReference>
<evidence type="ECO:0000256" key="12">
    <source>
        <dbReference type="ARBA" id="ARBA00023172"/>
    </source>
</evidence>
<dbReference type="InterPro" id="IPR006293">
    <property type="entry name" value="DNA_helicase_ATP-dep_RecQ_bac"/>
</dbReference>
<evidence type="ECO:0000256" key="15">
    <source>
        <dbReference type="ARBA" id="ARBA00034617"/>
    </source>
</evidence>
<dbReference type="Gene3D" id="1.10.10.10">
    <property type="entry name" value="Winged helix-like DNA-binding domain superfamily/Winged helix DNA-binding domain"/>
    <property type="match status" value="1"/>
</dbReference>
<dbReference type="GO" id="GO:0043138">
    <property type="term" value="F:3'-5' DNA helicase activity"/>
    <property type="evidence" value="ECO:0007669"/>
    <property type="project" value="UniProtKB-EC"/>
</dbReference>
<keyword evidence="10" id="KW-0067">ATP-binding</keyword>
<sequence length="717" mass="80881">MIEQAEKLLKQYFGYSTFRNGQKEIIQNVMNGRHTLGILPTGGGKSLSFQIPALAMPGTAIVISPLISLMKDQVDALLAAGVSATFINSSLTQQELMERTSGIRNGEYKLVYAAPERFDSSGFIHLLNSIDISMIVFDEAHCISQWGHDFRPSYRSIIPALGQLNGRPILVGLTATATEDVANDICGLLQIRDEDIFITGFARENLAFKVAKGVNKREFIASYIRKHQGQPGIIYTSSRKETDQLQQFLQGNNIPASRYHAGMNEEDRKTAQNDFVHDQTDIMVATNAFGMGIDKSNVRFVIHYSLPKNIEAYYQEAGRAGRDGEESECILLFAQQDIQLQKFLIEETGLDSRNRELEFSKLNRMVNYCHTEQCLQSYIIEYFDHGSDESRCGKCSNCMDDREKIDITLEAQMIFSCIKRMGERFGVSLTAQVLKGSNNKRIRDMNFNELSTYGLMRNRAEKEIAAVINYLLAEGFLSLTDGKYPVIMLTSRVQGVLKGQETIMMRKTKAIEQKPEAEGDHNLFERLRALRKQVAEKGKIPPYVVFPDSTLREMSKYYPADGESMLQIKGVGQMKYDKYGSMFAEEIKLYMQENNIEPPSALPPKEEKQADRLKADEEPSYMVSYRHYMEGMGIKEIAKQRGFSLVTVQNHVLRAAAEGNPFNWSELFDEETEQKILSAAGESGDVKLKPIKELLGDEIDYFTIKAVLVKNEAAVTS</sequence>
<dbReference type="PANTHER" id="PTHR13710:SF105">
    <property type="entry name" value="ATP-DEPENDENT DNA HELICASE Q1"/>
    <property type="match status" value="1"/>
</dbReference>
<evidence type="ECO:0000259" key="19">
    <source>
        <dbReference type="PROSITE" id="PS51194"/>
    </source>
</evidence>
<evidence type="ECO:0000256" key="8">
    <source>
        <dbReference type="ARBA" id="ARBA00022806"/>
    </source>
</evidence>
<evidence type="ECO:0000256" key="11">
    <source>
        <dbReference type="ARBA" id="ARBA00023125"/>
    </source>
</evidence>
<dbReference type="GO" id="GO:0009432">
    <property type="term" value="P:SOS response"/>
    <property type="evidence" value="ECO:0007669"/>
    <property type="project" value="UniProtKB-UniRule"/>
</dbReference>
<dbReference type="Pfam" id="PF00270">
    <property type="entry name" value="DEAD"/>
    <property type="match status" value="1"/>
</dbReference>
<dbReference type="PANTHER" id="PTHR13710">
    <property type="entry name" value="DNA HELICASE RECQ FAMILY MEMBER"/>
    <property type="match status" value="1"/>
</dbReference>
<dbReference type="Proteomes" id="UP000322139">
    <property type="component" value="Unassembled WGS sequence"/>
</dbReference>
<dbReference type="Gene3D" id="3.40.50.300">
    <property type="entry name" value="P-loop containing nucleotide triphosphate hydrolases"/>
    <property type="match status" value="2"/>
</dbReference>
<accession>A0A5D4QRD2</accession>
<dbReference type="GO" id="GO:0030894">
    <property type="term" value="C:replisome"/>
    <property type="evidence" value="ECO:0007669"/>
    <property type="project" value="TreeGrafter"/>
</dbReference>
<evidence type="ECO:0000313" key="20">
    <source>
        <dbReference type="EMBL" id="TYS40564.1"/>
    </source>
</evidence>
<dbReference type="EC" id="5.6.2.4" evidence="16"/>
<comment type="catalytic activity">
    <reaction evidence="15">
        <text>Couples ATP hydrolysis with the unwinding of duplex DNA by translocating in the 3'-5' direction.</text>
        <dbReference type="EC" id="5.6.2.4"/>
    </reaction>
</comment>
<protein>
    <recommendedName>
        <fullName evidence="16">DNA helicase RecQ</fullName>
        <ecNumber evidence="16">5.6.2.4</ecNumber>
    </recommendedName>
</protein>
<dbReference type="InterPro" id="IPR036390">
    <property type="entry name" value="WH_DNA-bd_sf"/>
</dbReference>
<evidence type="ECO:0000256" key="7">
    <source>
        <dbReference type="ARBA" id="ARBA00022801"/>
    </source>
</evidence>
<comment type="caution">
    <text evidence="20">The sequence shown here is derived from an EMBL/GenBank/DDBJ whole genome shotgun (WGS) entry which is preliminary data.</text>
</comment>
<dbReference type="PROSITE" id="PS51192">
    <property type="entry name" value="HELICASE_ATP_BIND_1"/>
    <property type="match status" value="1"/>
</dbReference>
<dbReference type="SMART" id="SM00341">
    <property type="entry name" value="HRDC"/>
    <property type="match status" value="1"/>
</dbReference>
<dbReference type="InterPro" id="IPR004589">
    <property type="entry name" value="DNA_helicase_ATP-dep_RecQ"/>
</dbReference>
<evidence type="ECO:0000256" key="16">
    <source>
        <dbReference type="NCBIfam" id="TIGR01389"/>
    </source>
</evidence>
<dbReference type="CDD" id="cd17920">
    <property type="entry name" value="DEXHc_RecQ"/>
    <property type="match status" value="1"/>
</dbReference>
<dbReference type="Pfam" id="PF14493">
    <property type="entry name" value="HTH_40"/>
    <property type="match status" value="1"/>
</dbReference>
<dbReference type="Pfam" id="PF09382">
    <property type="entry name" value="RQC"/>
    <property type="match status" value="1"/>
</dbReference>
<dbReference type="SMART" id="SM00490">
    <property type="entry name" value="HELICc"/>
    <property type="match status" value="1"/>
</dbReference>
<keyword evidence="7 20" id="KW-0378">Hydrolase</keyword>
<evidence type="ECO:0000256" key="9">
    <source>
        <dbReference type="ARBA" id="ARBA00022833"/>
    </source>
</evidence>
<evidence type="ECO:0000256" key="13">
    <source>
        <dbReference type="ARBA" id="ARBA00023204"/>
    </source>
</evidence>
<feature type="domain" description="HRDC" evidence="17">
    <location>
        <begin position="517"/>
        <end position="597"/>
    </location>
</feature>
<keyword evidence="12" id="KW-0233">DNA recombination</keyword>
<dbReference type="InterPro" id="IPR001650">
    <property type="entry name" value="Helicase_C-like"/>
</dbReference>
<dbReference type="PROSITE" id="PS00690">
    <property type="entry name" value="DEAH_ATP_HELICASE"/>
    <property type="match status" value="1"/>
</dbReference>
<name>A0A5D4QRD2_9BACI</name>
<dbReference type="GO" id="GO:0006310">
    <property type="term" value="P:DNA recombination"/>
    <property type="evidence" value="ECO:0007669"/>
    <property type="project" value="UniProtKB-UniRule"/>
</dbReference>
<dbReference type="InterPro" id="IPR014001">
    <property type="entry name" value="Helicase_ATP-bd"/>
</dbReference>
<keyword evidence="11" id="KW-0238">DNA-binding</keyword>
<dbReference type="SUPFAM" id="SSF47819">
    <property type="entry name" value="HRDC-like"/>
    <property type="match status" value="1"/>
</dbReference>
<dbReference type="AlphaFoldDB" id="A0A5D4QRD2"/>
<evidence type="ECO:0000256" key="4">
    <source>
        <dbReference type="ARBA" id="ARBA00022723"/>
    </source>
</evidence>
<dbReference type="InterPro" id="IPR027417">
    <property type="entry name" value="P-loop_NTPase"/>
</dbReference>
<keyword evidence="6" id="KW-0227">DNA damage</keyword>
<comment type="similarity">
    <text evidence="3">Belongs to the helicase family. RecQ subfamily.</text>
</comment>
<keyword evidence="14" id="KW-0413">Isomerase</keyword>
<dbReference type="GO" id="GO:0006260">
    <property type="term" value="P:DNA replication"/>
    <property type="evidence" value="ECO:0007669"/>
    <property type="project" value="InterPro"/>
</dbReference>
<dbReference type="SUPFAM" id="SSF52540">
    <property type="entry name" value="P-loop containing nucleoside triphosphate hydrolases"/>
    <property type="match status" value="1"/>
</dbReference>
<keyword evidence="13" id="KW-0234">DNA repair</keyword>
<dbReference type="PROSITE" id="PS51194">
    <property type="entry name" value="HELICASE_CTER"/>
    <property type="match status" value="1"/>
</dbReference>
<feature type="domain" description="Helicase ATP-binding" evidence="18">
    <location>
        <begin position="26"/>
        <end position="195"/>
    </location>
</feature>
<evidence type="ECO:0000256" key="3">
    <source>
        <dbReference type="ARBA" id="ARBA00005446"/>
    </source>
</evidence>
<keyword evidence="4" id="KW-0479">Metal-binding</keyword>
<dbReference type="InterPro" id="IPR002121">
    <property type="entry name" value="HRDC_dom"/>
</dbReference>
<keyword evidence="9" id="KW-0862">Zinc</keyword>
<dbReference type="SMART" id="SM00956">
    <property type="entry name" value="RQC"/>
    <property type="match status" value="1"/>
</dbReference>
<dbReference type="FunFam" id="3.40.50.300:FF:001389">
    <property type="entry name" value="ATP-dependent DNA helicase RecQ"/>
    <property type="match status" value="1"/>
</dbReference>
<dbReference type="InterPro" id="IPR018982">
    <property type="entry name" value="RQC_domain"/>
</dbReference>
<dbReference type="InterPro" id="IPR002464">
    <property type="entry name" value="DNA/RNA_helicase_DEAH_CS"/>
</dbReference>
<dbReference type="Pfam" id="PF00570">
    <property type="entry name" value="HRDC"/>
    <property type="match status" value="1"/>
</dbReference>
<keyword evidence="8 20" id="KW-0347">Helicase</keyword>
<evidence type="ECO:0000256" key="2">
    <source>
        <dbReference type="ARBA" id="ARBA00001947"/>
    </source>
</evidence>
<dbReference type="Pfam" id="PF00271">
    <property type="entry name" value="Helicase_C"/>
    <property type="match status" value="1"/>
</dbReference>
<dbReference type="GO" id="GO:0006281">
    <property type="term" value="P:DNA repair"/>
    <property type="evidence" value="ECO:0007669"/>
    <property type="project" value="UniProtKB-KW"/>
</dbReference>
<proteinExistence type="inferred from homology"/>
<comment type="cofactor">
    <cofactor evidence="2">
        <name>Zn(2+)</name>
        <dbReference type="ChEBI" id="CHEBI:29105"/>
    </cofactor>
</comment>
<dbReference type="CDD" id="cd18794">
    <property type="entry name" value="SF2_C_RecQ"/>
    <property type="match status" value="1"/>
</dbReference>
<dbReference type="GO" id="GO:0043590">
    <property type="term" value="C:bacterial nucleoid"/>
    <property type="evidence" value="ECO:0007669"/>
    <property type="project" value="TreeGrafter"/>
</dbReference>
<evidence type="ECO:0000256" key="1">
    <source>
        <dbReference type="ARBA" id="ARBA00001946"/>
    </source>
</evidence>
<dbReference type="GO" id="GO:0016787">
    <property type="term" value="F:hydrolase activity"/>
    <property type="evidence" value="ECO:0007669"/>
    <property type="project" value="UniProtKB-KW"/>
</dbReference>
<evidence type="ECO:0000259" key="17">
    <source>
        <dbReference type="PROSITE" id="PS50967"/>
    </source>
</evidence>
<reference evidence="20 21" key="1">
    <citation type="submission" date="2019-08" db="EMBL/GenBank/DDBJ databases">
        <title>Bacillus genomes from the desert of Cuatro Cienegas, Coahuila.</title>
        <authorList>
            <person name="Olmedo-Alvarez G."/>
        </authorList>
    </citation>
    <scope>NUCLEOTIDE SEQUENCE [LARGE SCALE GENOMIC DNA]</scope>
    <source>
        <strain evidence="20 21">CH446_14T</strain>
    </source>
</reference>
<dbReference type="GO" id="GO:0009378">
    <property type="term" value="F:four-way junction helicase activity"/>
    <property type="evidence" value="ECO:0007669"/>
    <property type="project" value="TreeGrafter"/>
</dbReference>
<evidence type="ECO:0000313" key="21">
    <source>
        <dbReference type="Proteomes" id="UP000322139"/>
    </source>
</evidence>
<feature type="domain" description="Helicase C-terminal" evidence="19">
    <location>
        <begin position="216"/>
        <end position="363"/>
    </location>
</feature>
<dbReference type="SUPFAM" id="SSF46785">
    <property type="entry name" value="Winged helix' DNA-binding domain"/>
    <property type="match status" value="1"/>
</dbReference>
<dbReference type="PROSITE" id="PS50967">
    <property type="entry name" value="HRDC"/>
    <property type="match status" value="1"/>
</dbReference>
<evidence type="ECO:0000256" key="6">
    <source>
        <dbReference type="ARBA" id="ARBA00022763"/>
    </source>
</evidence>
<dbReference type="EMBL" id="VTER01000022">
    <property type="protein sequence ID" value="TYS40564.1"/>
    <property type="molecule type" value="Genomic_DNA"/>
</dbReference>
<dbReference type="InterPro" id="IPR032284">
    <property type="entry name" value="RecQ_Zn-bd"/>
</dbReference>
<organism evidence="20 21">
    <name type="scientific">Bacillus infantis</name>
    <dbReference type="NCBI Taxonomy" id="324767"/>
    <lineage>
        <taxon>Bacteria</taxon>
        <taxon>Bacillati</taxon>
        <taxon>Bacillota</taxon>
        <taxon>Bacilli</taxon>
        <taxon>Bacillales</taxon>
        <taxon>Bacillaceae</taxon>
        <taxon>Bacillus</taxon>
    </lineage>
</organism>
<dbReference type="SMART" id="SM00487">
    <property type="entry name" value="DEXDc"/>
    <property type="match status" value="1"/>
</dbReference>
<evidence type="ECO:0000256" key="14">
    <source>
        <dbReference type="ARBA" id="ARBA00023235"/>
    </source>
</evidence>
<dbReference type="NCBIfam" id="TIGR00614">
    <property type="entry name" value="recQ_fam"/>
    <property type="match status" value="1"/>
</dbReference>
<evidence type="ECO:0000259" key="18">
    <source>
        <dbReference type="PROSITE" id="PS51192"/>
    </source>
</evidence>
<evidence type="ECO:0000256" key="10">
    <source>
        <dbReference type="ARBA" id="ARBA00022840"/>
    </source>
</evidence>
<evidence type="ECO:0000256" key="5">
    <source>
        <dbReference type="ARBA" id="ARBA00022741"/>
    </source>
</evidence>
<comment type="cofactor">
    <cofactor evidence="1">
        <name>Mg(2+)</name>
        <dbReference type="ChEBI" id="CHEBI:18420"/>
    </cofactor>
</comment>
<dbReference type="GO" id="GO:0003677">
    <property type="term" value="F:DNA binding"/>
    <property type="evidence" value="ECO:0007669"/>
    <property type="project" value="UniProtKB-KW"/>
</dbReference>
<dbReference type="Pfam" id="PF16124">
    <property type="entry name" value="RecQ_Zn_bind"/>
    <property type="match status" value="1"/>
</dbReference>
<dbReference type="NCBIfam" id="TIGR01389">
    <property type="entry name" value="recQ"/>
    <property type="match status" value="1"/>
</dbReference>
<dbReference type="Gene3D" id="1.10.150.80">
    <property type="entry name" value="HRDC domain"/>
    <property type="match status" value="1"/>
</dbReference>
<dbReference type="InterPro" id="IPR010997">
    <property type="entry name" value="HRDC-like_sf"/>
</dbReference>
<dbReference type="GO" id="GO:0005737">
    <property type="term" value="C:cytoplasm"/>
    <property type="evidence" value="ECO:0007669"/>
    <property type="project" value="TreeGrafter"/>
</dbReference>
<dbReference type="InterPro" id="IPR029491">
    <property type="entry name" value="Helicase_HTH"/>
</dbReference>
<dbReference type="InterPro" id="IPR044876">
    <property type="entry name" value="HRDC_dom_sf"/>
</dbReference>
<dbReference type="GO" id="GO:0046872">
    <property type="term" value="F:metal ion binding"/>
    <property type="evidence" value="ECO:0007669"/>
    <property type="project" value="UniProtKB-KW"/>
</dbReference>
<keyword evidence="5" id="KW-0547">Nucleotide-binding</keyword>